<dbReference type="Proteomes" id="UP001189122">
    <property type="component" value="Unassembled WGS sequence"/>
</dbReference>
<evidence type="ECO:0000313" key="2">
    <source>
        <dbReference type="Proteomes" id="UP001189122"/>
    </source>
</evidence>
<sequence>MHRESFLSFLVHDFRLLSLSLSLSLFSLFSLSLSLSLSLFSV</sequence>
<accession>A0A7I8JQR9</accession>
<protein>
    <submittedName>
        <fullName evidence="1">Uncharacterized protein</fullName>
    </submittedName>
</protein>
<name>A0A7I8JQR9_SPIIN</name>
<keyword evidence="2" id="KW-1185">Reference proteome</keyword>
<dbReference type="AlphaFoldDB" id="A0A7I8JQR9"/>
<dbReference type="EMBL" id="LR743603">
    <property type="protein sequence ID" value="CAA2633392.1"/>
    <property type="molecule type" value="Genomic_DNA"/>
</dbReference>
<proteinExistence type="predicted"/>
<organism evidence="1">
    <name type="scientific">Spirodela intermedia</name>
    <name type="common">Intermediate duckweed</name>
    <dbReference type="NCBI Taxonomy" id="51605"/>
    <lineage>
        <taxon>Eukaryota</taxon>
        <taxon>Viridiplantae</taxon>
        <taxon>Streptophyta</taxon>
        <taxon>Embryophyta</taxon>
        <taxon>Tracheophyta</taxon>
        <taxon>Spermatophyta</taxon>
        <taxon>Magnoliopsida</taxon>
        <taxon>Liliopsida</taxon>
        <taxon>Araceae</taxon>
        <taxon>Lemnoideae</taxon>
        <taxon>Spirodela</taxon>
    </lineage>
</organism>
<gene>
    <name evidence="1" type="ORF">SI7747_16018915</name>
</gene>
<evidence type="ECO:0000313" key="1">
    <source>
        <dbReference type="EMBL" id="CAA2633392.1"/>
    </source>
</evidence>
<reference evidence="1 2" key="1">
    <citation type="submission" date="2019-12" db="EMBL/GenBank/DDBJ databases">
        <authorList>
            <person name="Scholz U."/>
            <person name="Mascher M."/>
            <person name="Fiebig A."/>
        </authorList>
    </citation>
    <scope>NUCLEOTIDE SEQUENCE</scope>
</reference>
<dbReference type="EMBL" id="CACRZD030000016">
    <property type="protein sequence ID" value="CAA6672504.1"/>
    <property type="molecule type" value="Genomic_DNA"/>
</dbReference>